<dbReference type="AlphaFoldDB" id="A0A2P2QQK7"/>
<proteinExistence type="predicted"/>
<sequence length="52" mass="6264">MQLTENTCLLCAKHDKWLAQVRVLSQLAMIKTKIFKLELVCLWHSYRQCWLQ</sequence>
<name>A0A2P2QQK7_RHIMU</name>
<organism evidence="1">
    <name type="scientific">Rhizophora mucronata</name>
    <name type="common">Asiatic mangrove</name>
    <dbReference type="NCBI Taxonomy" id="61149"/>
    <lineage>
        <taxon>Eukaryota</taxon>
        <taxon>Viridiplantae</taxon>
        <taxon>Streptophyta</taxon>
        <taxon>Embryophyta</taxon>
        <taxon>Tracheophyta</taxon>
        <taxon>Spermatophyta</taxon>
        <taxon>Magnoliopsida</taxon>
        <taxon>eudicotyledons</taxon>
        <taxon>Gunneridae</taxon>
        <taxon>Pentapetalae</taxon>
        <taxon>rosids</taxon>
        <taxon>fabids</taxon>
        <taxon>Malpighiales</taxon>
        <taxon>Rhizophoraceae</taxon>
        <taxon>Rhizophora</taxon>
    </lineage>
</organism>
<reference evidence="1" key="1">
    <citation type="submission" date="2018-02" db="EMBL/GenBank/DDBJ databases">
        <title>Rhizophora mucronata_Transcriptome.</title>
        <authorList>
            <person name="Meera S.P."/>
            <person name="Sreeshan A."/>
            <person name="Augustine A."/>
        </authorList>
    </citation>
    <scope>NUCLEOTIDE SEQUENCE</scope>
    <source>
        <tissue evidence="1">Leaf</tissue>
    </source>
</reference>
<dbReference type="EMBL" id="GGEC01088753">
    <property type="protein sequence ID" value="MBX69237.1"/>
    <property type="molecule type" value="Transcribed_RNA"/>
</dbReference>
<evidence type="ECO:0000313" key="1">
    <source>
        <dbReference type="EMBL" id="MBX69237.1"/>
    </source>
</evidence>
<protein>
    <submittedName>
        <fullName evidence="1">Uncharacterized protein</fullName>
    </submittedName>
</protein>
<accession>A0A2P2QQK7</accession>